<feature type="compositionally biased region" description="Acidic residues" evidence="6">
    <location>
        <begin position="706"/>
        <end position="719"/>
    </location>
</feature>
<evidence type="ECO:0000256" key="3">
    <source>
        <dbReference type="ARBA" id="ARBA00023015"/>
    </source>
</evidence>
<dbReference type="InterPro" id="IPR019340">
    <property type="entry name" value="Histone_AcTrfase_su3"/>
</dbReference>
<dbReference type="RefSeq" id="XP_007880778.1">
    <property type="nucleotide sequence ID" value="XM_007882587.1"/>
</dbReference>
<dbReference type="GO" id="GO:0005634">
    <property type="term" value="C:nucleus"/>
    <property type="evidence" value="ECO:0007669"/>
    <property type="project" value="UniProtKB-SubCell"/>
</dbReference>
<feature type="compositionally biased region" description="Acidic residues" evidence="6">
    <location>
        <begin position="223"/>
        <end position="242"/>
    </location>
</feature>
<sequence>MGGKDSSLSSARAHREAGGTIPGTPRSASTAPFYRQFLPGQLASSSSTDSIPSLDDLSNLARSLGRIRSENAARLVRLDARADDPLRPIFSSSAHDLFAPPGLSPTAAAPSASATASLYSDSSSRAGASATKYKSKERAFNLASPEPLAASPSAHASPSNPAATQRHRIKIKRERDGESLPHTVGPSNGLYADGRKDAPTVGGKAGTAAGSRAKHGRGQSAALDDDDSVAGTDPDWDLDEDSLPSRPGRTRQKKRRRKESGLDSFEDDSGSDFESAALAAGSAGRIAAAHSKTGTPAVAAARLGGGSSGQAGSASRRGSEVGGGSSSAAAAAAASAGTPKSSGGGFGMRLKLNPAGNSVAGAAASVAASATASPAIQRKDSETTAASTRRNSIMPTPSPHPSTPQPAALHTLPPSSLANSAAMLPPVSAGPAPGWELPARTPQSYMPVLPASRLPRPYPTHPSEVNEDFANKDWKERERERDRLIERESAQPGTPGVGPGASLVKEATTGRRGGRDQQQTPITTFYNYADAFFKTLTEDDLAWLSSKSDDNEPFQMPALGRHYKKVWEEEDALAASTALDLYGTPFSGSAPGHSRTPSISLGAPGTGLPVDLAALSHDAGGKAGGGDANGKVDLDIAPPAHFKAKQMSDEHLGLGSEAVTEARSGPLTERLVSAFLPKGRGGDSIPGAESGASSALANDIARPSYDGDDDDEGGDEDAEGELDTAYEGLLHDQDMVEFEERIKRELKAIDVLGADEEVDWSRRADDEISTTLRMVQRALARQQKINGMRKARLFQIAVDRMAYQDYVICLNTVEKEIEAGWNKRLRQIKTSLGKRKKGSGGGGASASHHQQDDGGGGANGAALSQSQGFNGLGPGSGDAQSSQSAANYNGPVRPQLPEALTAAMERRSKLEYAFGQMFDEARHAWETPTESVYADLDLDNVE</sequence>
<keyword evidence="5" id="KW-0539">Nucleus</keyword>
<dbReference type="GO" id="GO:0006357">
    <property type="term" value="P:regulation of transcription by RNA polymerase II"/>
    <property type="evidence" value="ECO:0007669"/>
    <property type="project" value="TreeGrafter"/>
</dbReference>
<dbReference type="EMBL" id="KE361639">
    <property type="protein sequence ID" value="EPQ27520.1"/>
    <property type="molecule type" value="Genomic_DNA"/>
</dbReference>
<feature type="compositionally biased region" description="Polar residues" evidence="6">
    <location>
        <begin position="1"/>
        <end position="10"/>
    </location>
</feature>
<accession>A0A061H6B5</accession>
<dbReference type="GO" id="GO:0000124">
    <property type="term" value="C:SAGA complex"/>
    <property type="evidence" value="ECO:0007669"/>
    <property type="project" value="TreeGrafter"/>
</dbReference>
<keyword evidence="4" id="KW-0804">Transcription</keyword>
<feature type="compositionally biased region" description="Low complexity" evidence="6">
    <location>
        <begin position="272"/>
        <end position="289"/>
    </location>
</feature>
<dbReference type="GO" id="GO:0003713">
    <property type="term" value="F:transcription coactivator activity"/>
    <property type="evidence" value="ECO:0007669"/>
    <property type="project" value="TreeGrafter"/>
</dbReference>
<feature type="region of interest" description="Disordered" evidence="6">
    <location>
        <begin position="678"/>
        <end position="719"/>
    </location>
</feature>
<feature type="compositionally biased region" description="Low complexity" evidence="6">
    <location>
        <begin position="143"/>
        <end position="163"/>
    </location>
</feature>
<evidence type="ECO:0000313" key="7">
    <source>
        <dbReference type="EMBL" id="EPQ27520.1"/>
    </source>
</evidence>
<dbReference type="HOGENOM" id="CLU_311712_0_0_1"/>
<evidence type="ECO:0000256" key="1">
    <source>
        <dbReference type="ARBA" id="ARBA00004123"/>
    </source>
</evidence>
<dbReference type="Pfam" id="PF10198">
    <property type="entry name" value="Ada3"/>
    <property type="match status" value="1"/>
</dbReference>
<dbReference type="KEGG" id="pfp:PFL1_05058"/>
<feature type="compositionally biased region" description="Basic residues" evidence="6">
    <location>
        <begin position="248"/>
        <end position="258"/>
    </location>
</feature>
<organism evidence="7 8">
    <name type="scientific">Pseudozyma flocculosa PF-1</name>
    <dbReference type="NCBI Taxonomy" id="1277687"/>
    <lineage>
        <taxon>Eukaryota</taxon>
        <taxon>Fungi</taxon>
        <taxon>Dikarya</taxon>
        <taxon>Basidiomycota</taxon>
        <taxon>Ustilaginomycotina</taxon>
        <taxon>Ustilaginomycetes</taxon>
        <taxon>Ustilaginales</taxon>
        <taxon>Ustilaginaceae</taxon>
        <taxon>Pseudozyma</taxon>
    </lineage>
</organism>
<evidence type="ECO:0000256" key="4">
    <source>
        <dbReference type="ARBA" id="ARBA00023163"/>
    </source>
</evidence>
<evidence type="ECO:0000256" key="5">
    <source>
        <dbReference type="ARBA" id="ARBA00023242"/>
    </source>
</evidence>
<feature type="compositionally biased region" description="Low complexity" evidence="6">
    <location>
        <begin position="353"/>
        <end position="375"/>
    </location>
</feature>
<protein>
    <submittedName>
        <fullName evidence="7">Uncharacterized protein</fullName>
    </submittedName>
</protein>
<feature type="compositionally biased region" description="Basic and acidic residues" evidence="6">
    <location>
        <begin position="469"/>
        <end position="489"/>
    </location>
</feature>
<feature type="region of interest" description="Disordered" evidence="6">
    <location>
        <begin position="832"/>
        <end position="894"/>
    </location>
</feature>
<comment type="subcellular location">
    <subcellularLocation>
        <location evidence="1">Nucleus</location>
    </subcellularLocation>
</comment>
<comment type="similarity">
    <text evidence="2">Belongs to the NGG1 family.</text>
</comment>
<keyword evidence="3" id="KW-0805">Transcription regulation</keyword>
<feature type="compositionally biased region" description="Low complexity" evidence="6">
    <location>
        <begin position="326"/>
        <end position="341"/>
    </location>
</feature>
<feature type="region of interest" description="Disordered" evidence="6">
    <location>
        <begin position="1"/>
        <end position="33"/>
    </location>
</feature>
<evidence type="ECO:0000256" key="2">
    <source>
        <dbReference type="ARBA" id="ARBA00005330"/>
    </source>
</evidence>
<dbReference type="Proteomes" id="UP000053664">
    <property type="component" value="Unassembled WGS sequence"/>
</dbReference>
<dbReference type="PANTHER" id="PTHR13556">
    <property type="entry name" value="TRANSCRIPTIONAL ADAPTER 3-RELATED"/>
    <property type="match status" value="1"/>
</dbReference>
<feature type="compositionally biased region" description="Polar residues" evidence="6">
    <location>
        <begin position="383"/>
        <end position="394"/>
    </location>
</feature>
<dbReference type="OrthoDB" id="1232at2759"/>
<reference evidence="7 8" key="1">
    <citation type="journal article" date="2013" name="Plant Cell">
        <title>The transition from a phytopathogenic smut ancestor to an anamorphic biocontrol agent deciphered by comparative whole-genome analysis.</title>
        <authorList>
            <person name="Lefebvre F."/>
            <person name="Joly D.L."/>
            <person name="Labbe C."/>
            <person name="Teichmann B."/>
            <person name="Linning R."/>
            <person name="Belzile F."/>
            <person name="Bakkeren G."/>
            <person name="Belanger R.R."/>
        </authorList>
    </citation>
    <scope>NUCLEOTIDE SEQUENCE [LARGE SCALE GENOMIC DNA]</scope>
    <source>
        <strain evidence="7 8">PF-1</strain>
    </source>
</reference>
<feature type="region of interest" description="Disordered" evidence="6">
    <location>
        <begin position="90"/>
        <end position="425"/>
    </location>
</feature>
<proteinExistence type="inferred from homology"/>
<evidence type="ECO:0000256" key="6">
    <source>
        <dbReference type="SAM" id="MobiDB-lite"/>
    </source>
</evidence>
<dbReference type="AlphaFoldDB" id="A0A061H6B5"/>
<dbReference type="PANTHER" id="PTHR13556:SF2">
    <property type="entry name" value="TRANSCRIPTIONAL ADAPTER 3"/>
    <property type="match status" value="1"/>
</dbReference>
<evidence type="ECO:0000313" key="8">
    <source>
        <dbReference type="Proteomes" id="UP000053664"/>
    </source>
</evidence>
<feature type="region of interest" description="Disordered" evidence="6">
    <location>
        <begin position="448"/>
        <end position="519"/>
    </location>
</feature>
<dbReference type="eggNOG" id="KOG4191">
    <property type="taxonomic scope" value="Eukaryota"/>
</dbReference>
<name>A0A061H6B5_9BASI</name>
<feature type="compositionally biased region" description="Low complexity" evidence="6">
    <location>
        <begin position="99"/>
        <end position="130"/>
    </location>
</feature>
<dbReference type="GeneID" id="19319157"/>
<gene>
    <name evidence="7" type="ORF">PFL1_05058</name>
</gene>